<dbReference type="PANTHER" id="PTHR11346">
    <property type="entry name" value="GALECTIN"/>
    <property type="match status" value="1"/>
</dbReference>
<evidence type="ECO:0000256" key="2">
    <source>
        <dbReference type="RuleBase" id="RU102079"/>
    </source>
</evidence>
<reference evidence="4" key="2">
    <citation type="submission" date="2025-09" db="UniProtKB">
        <authorList>
            <consortium name="Ensembl"/>
        </authorList>
    </citation>
    <scope>IDENTIFICATION</scope>
</reference>
<dbReference type="GO" id="GO:0030246">
    <property type="term" value="F:carbohydrate binding"/>
    <property type="evidence" value="ECO:0007669"/>
    <property type="project" value="UniProtKB-UniRule"/>
</dbReference>
<reference evidence="4" key="1">
    <citation type="submission" date="2025-08" db="UniProtKB">
        <authorList>
            <consortium name="Ensembl"/>
        </authorList>
    </citation>
    <scope>IDENTIFICATION</scope>
</reference>
<accession>A0A8C6D7L5</accession>
<dbReference type="InterPro" id="IPR044156">
    <property type="entry name" value="Galectin-like"/>
</dbReference>
<dbReference type="Ensembl" id="ENSMMST00000008718.1">
    <property type="protein sequence ID" value="ENSMMSP00000007868.1"/>
    <property type="gene ID" value="ENSMMSG00000006111.1"/>
</dbReference>
<dbReference type="PANTHER" id="PTHR11346:SF15">
    <property type="entry name" value="PLACENTAL PROTEIN 13-LIKE"/>
    <property type="match status" value="1"/>
</dbReference>
<dbReference type="Gene3D" id="2.60.120.200">
    <property type="match status" value="1"/>
</dbReference>
<dbReference type="InterPro" id="IPR013320">
    <property type="entry name" value="ConA-like_dom_sf"/>
</dbReference>
<sequence>LKDNNDIVFHFNPQFKRGRYVVCNTRQEGKWGTEERIWEIPFQRGGPFELCFHVQSSEFKVILQGTAHCFCKQSRVSGLGEMGGELATRLLSFSIPSLVRWPCGSRKNPGLEIKLNPV</sequence>
<dbReference type="AlphaFoldDB" id="A0A8C6D7L5"/>
<dbReference type="SMART" id="SM00276">
    <property type="entry name" value="GLECT"/>
    <property type="match status" value="1"/>
</dbReference>
<name>A0A8C6D7L5_MOSMO</name>
<dbReference type="PROSITE" id="PS51304">
    <property type="entry name" value="GALECTIN"/>
    <property type="match status" value="1"/>
</dbReference>
<keyword evidence="5" id="KW-1185">Reference proteome</keyword>
<evidence type="ECO:0000259" key="3">
    <source>
        <dbReference type="PROSITE" id="PS51304"/>
    </source>
</evidence>
<dbReference type="Proteomes" id="UP000694544">
    <property type="component" value="Unplaced"/>
</dbReference>
<dbReference type="CDD" id="cd00070">
    <property type="entry name" value="GLECT"/>
    <property type="match status" value="1"/>
</dbReference>
<proteinExistence type="predicted"/>
<feature type="domain" description="Galectin" evidence="3">
    <location>
        <begin position="1"/>
        <end position="96"/>
    </location>
</feature>
<organism evidence="4 5">
    <name type="scientific">Moschus moschiferus</name>
    <name type="common">Siberian musk deer</name>
    <name type="synonym">Moschus sibiricus</name>
    <dbReference type="NCBI Taxonomy" id="68415"/>
    <lineage>
        <taxon>Eukaryota</taxon>
        <taxon>Metazoa</taxon>
        <taxon>Chordata</taxon>
        <taxon>Craniata</taxon>
        <taxon>Vertebrata</taxon>
        <taxon>Euteleostomi</taxon>
        <taxon>Mammalia</taxon>
        <taxon>Eutheria</taxon>
        <taxon>Laurasiatheria</taxon>
        <taxon>Artiodactyla</taxon>
        <taxon>Ruminantia</taxon>
        <taxon>Pecora</taxon>
        <taxon>Moschidae</taxon>
        <taxon>Moschus</taxon>
    </lineage>
</organism>
<dbReference type="Pfam" id="PF00337">
    <property type="entry name" value="Gal-bind_lectin"/>
    <property type="match status" value="1"/>
</dbReference>
<dbReference type="SMART" id="SM00908">
    <property type="entry name" value="Gal-bind_lectin"/>
    <property type="match status" value="1"/>
</dbReference>
<protein>
    <recommendedName>
        <fullName evidence="2">Galectin</fullName>
    </recommendedName>
</protein>
<dbReference type="InterPro" id="IPR001079">
    <property type="entry name" value="Galectin_CRD"/>
</dbReference>
<dbReference type="GeneTree" id="ENSGT00940000162701"/>
<evidence type="ECO:0000313" key="5">
    <source>
        <dbReference type="Proteomes" id="UP000694544"/>
    </source>
</evidence>
<evidence type="ECO:0000313" key="4">
    <source>
        <dbReference type="Ensembl" id="ENSMMSP00000007868.1"/>
    </source>
</evidence>
<keyword evidence="1 2" id="KW-0430">Lectin</keyword>
<evidence type="ECO:0000256" key="1">
    <source>
        <dbReference type="ARBA" id="ARBA00022734"/>
    </source>
</evidence>
<dbReference type="SUPFAM" id="SSF49899">
    <property type="entry name" value="Concanavalin A-like lectins/glucanases"/>
    <property type="match status" value="1"/>
</dbReference>